<organism evidence="2 3">
    <name type="scientific">Alkaliphilus pronyensis</name>
    <dbReference type="NCBI Taxonomy" id="1482732"/>
    <lineage>
        <taxon>Bacteria</taxon>
        <taxon>Bacillati</taxon>
        <taxon>Bacillota</taxon>
        <taxon>Clostridia</taxon>
        <taxon>Peptostreptococcales</taxon>
        <taxon>Natronincolaceae</taxon>
        <taxon>Alkaliphilus</taxon>
    </lineage>
</organism>
<keyword evidence="3" id="KW-1185">Reference proteome</keyword>
<dbReference type="Pfam" id="PF04015">
    <property type="entry name" value="DUF362"/>
    <property type="match status" value="1"/>
</dbReference>
<gene>
    <name evidence="2" type="ORF">F8154_11185</name>
</gene>
<dbReference type="InterPro" id="IPR007160">
    <property type="entry name" value="DUF362"/>
</dbReference>
<evidence type="ECO:0000259" key="1">
    <source>
        <dbReference type="Pfam" id="PF04015"/>
    </source>
</evidence>
<feature type="domain" description="DUF362" evidence="1">
    <location>
        <begin position="42"/>
        <end position="242"/>
    </location>
</feature>
<dbReference type="OrthoDB" id="1729741at2"/>
<evidence type="ECO:0000313" key="2">
    <source>
        <dbReference type="EMBL" id="KAB3532905.1"/>
    </source>
</evidence>
<dbReference type="Gene3D" id="3.40.50.11440">
    <property type="match status" value="1"/>
</dbReference>
<evidence type="ECO:0000313" key="3">
    <source>
        <dbReference type="Proteomes" id="UP000432715"/>
    </source>
</evidence>
<proteinExistence type="predicted"/>
<dbReference type="Proteomes" id="UP000432715">
    <property type="component" value="Unassembled WGS sequence"/>
</dbReference>
<dbReference type="EMBL" id="WBZC01000044">
    <property type="protein sequence ID" value="KAB3532905.1"/>
    <property type="molecule type" value="Genomic_DNA"/>
</dbReference>
<name>A0A6I0F929_9FIRM</name>
<comment type="caution">
    <text evidence="2">The sequence shown here is derived from an EMBL/GenBank/DDBJ whole genome shotgun (WGS) entry which is preliminary data.</text>
</comment>
<reference evidence="2 3" key="1">
    <citation type="submission" date="2019-10" db="EMBL/GenBank/DDBJ databases">
        <title>Alkaliphilus serpentinus sp. nov. and Alkaliphilus pronyensis sp. nov., two novel anaerobic alkaliphilic species isolated from the serpentinized-hosted hydrothermal field of the Prony Bay (New Caledonia).</title>
        <authorList>
            <person name="Postec A."/>
        </authorList>
    </citation>
    <scope>NUCLEOTIDE SEQUENCE [LARGE SCALE GENOMIC DNA]</scope>
    <source>
        <strain evidence="2 3">LacV</strain>
    </source>
</reference>
<sequence length="310" mass="33880">MKSRRVNEPYVYISKSPIKREAISSALNGLPIKKLVKEGDHVVITPNWVKAKPANTATVVGPQTLQELIKCIKGMKPKKITIACGSGGDKTLDVFYKVGYKKVIDEEEVEFIDLNFGPFIDLSLDHDIIKSTKINRIIEDMDVLVSFSQLKLHEEATISGTVKNIALGWPPAEVHGYPKKNLGIHEDLHGFIRAISKKIATDIAILSVDKAMIGTGPSDGKAVNTEGLIIASTDAVAADAIGGRLLGFLPQAISYIYSLYKEGFGEADPKNMIIKGLSLEEAEKIFSIAAYNQEVVLDKNNQIKNIHGNQ</sequence>
<dbReference type="AlphaFoldDB" id="A0A6I0F929"/>
<accession>A0A6I0F929</accession>
<protein>
    <submittedName>
        <fullName evidence="2">DUF362 domain-containing protein</fullName>
    </submittedName>
</protein>